<feature type="transmembrane region" description="Helical" evidence="19">
    <location>
        <begin position="195"/>
        <end position="214"/>
    </location>
</feature>
<dbReference type="GO" id="GO:0015187">
    <property type="term" value="F:glycine transmembrane transporter activity"/>
    <property type="evidence" value="ECO:0007669"/>
    <property type="project" value="UniProtKB-ARBA"/>
</dbReference>
<feature type="transmembrane region" description="Helical" evidence="19">
    <location>
        <begin position="329"/>
        <end position="350"/>
    </location>
</feature>
<evidence type="ECO:0000256" key="8">
    <source>
        <dbReference type="ARBA" id="ARBA00023136"/>
    </source>
</evidence>
<dbReference type="Proteomes" id="UP000728032">
    <property type="component" value="Unassembled WGS sequence"/>
</dbReference>
<accession>A0A7R9LVE3</accession>
<evidence type="ECO:0000256" key="2">
    <source>
        <dbReference type="ARBA" id="ARBA00008066"/>
    </source>
</evidence>
<evidence type="ECO:0000256" key="11">
    <source>
        <dbReference type="ARBA" id="ARBA00034106"/>
    </source>
</evidence>
<dbReference type="Pfam" id="PF01490">
    <property type="entry name" value="Aa_trans"/>
    <property type="match status" value="1"/>
</dbReference>
<name>A0A7R9LVE3_9ACAR</name>
<dbReference type="GO" id="GO:0030659">
    <property type="term" value="C:cytoplasmic vesicle membrane"/>
    <property type="evidence" value="ECO:0007669"/>
    <property type="project" value="UniProtKB-SubCell"/>
</dbReference>
<feature type="domain" description="Amino acid transporter transmembrane" evidence="20">
    <location>
        <begin position="102"/>
        <end position="508"/>
    </location>
</feature>
<keyword evidence="7" id="KW-0770">Synapse</keyword>
<evidence type="ECO:0000256" key="5">
    <source>
        <dbReference type="ARBA" id="ARBA00022775"/>
    </source>
</evidence>
<comment type="similarity">
    <text evidence="2">Belongs to the amino acid/polyamine transporter 2 family.</text>
</comment>
<feature type="transmembrane region" description="Helical" evidence="19">
    <location>
        <begin position="428"/>
        <end position="448"/>
    </location>
</feature>
<dbReference type="GO" id="GO:0140800">
    <property type="term" value="F:gamma-aminobutyric acid:proton antiporter activity"/>
    <property type="evidence" value="ECO:0007669"/>
    <property type="project" value="UniProtKB-ARBA"/>
</dbReference>
<dbReference type="OrthoDB" id="6021076at2759"/>
<reference evidence="21" key="1">
    <citation type="submission" date="2020-11" db="EMBL/GenBank/DDBJ databases">
        <authorList>
            <person name="Tran Van P."/>
        </authorList>
    </citation>
    <scope>NUCLEOTIDE SEQUENCE</scope>
</reference>
<feature type="transmembrane region" description="Helical" evidence="19">
    <location>
        <begin position="226"/>
        <end position="247"/>
    </location>
</feature>
<dbReference type="EMBL" id="OC918072">
    <property type="protein sequence ID" value="CAD7648628.1"/>
    <property type="molecule type" value="Genomic_DNA"/>
</dbReference>
<dbReference type="Gene3D" id="1.20.1740.10">
    <property type="entry name" value="Amino acid/polyamine transporter I"/>
    <property type="match status" value="1"/>
</dbReference>
<feature type="transmembrane region" description="Helical" evidence="19">
    <location>
        <begin position="454"/>
        <end position="476"/>
    </location>
</feature>
<sequence>MEQKLGQLMDVWHTIHDKVQSHLPASCTEGGEQVHFNRHGHSRGDHEMASFRSFERPDGQTAPPEGYGEYSEMDEYEGKMNGMVNNEGMGEFGGEMGKPGAKLSEWQAGWNVTNAIQGMFIVSLPYAVLHGGYWGVGALVFVAYICCYTGKILVDCLYEQNERGEIRRVRDSYVGIAQECLGEKYGGKLVNTAQIIELLMTCILYVVLCGDLLIGSFPDGIIDQRSWMMVCTMLLLPCAFITDLRIVSTLSFWCTVTHIIINIIIFGYCFIQIGDWQWSKVTFRLDVQTFPIMLGIVVFSYTSQIFLPGLEGNMRDPSRFDCMLDWSHIAAAAFKVYSGGLFAYIGFMTFGDETQEVITNNLPTRGFKDLVNLTLVIKALLAYPLPYYAAASLIESAFFRGKPTDQRPDGEGIQPFPTCWARDNDLRVWAVALRVMLVLFTMFMAISIPHFALLMGLIGSFTGTMLSFVWPCVFHMKLKWNTMEFNTITWEVFIICIGVFCGIIGIFTSLSALIDAYHIPLPYPGPHPLQG</sequence>
<feature type="transmembrane region" description="Helical" evidence="19">
    <location>
        <begin position="259"/>
        <end position="278"/>
    </location>
</feature>
<evidence type="ECO:0000313" key="21">
    <source>
        <dbReference type="EMBL" id="CAD7648628.1"/>
    </source>
</evidence>
<dbReference type="GO" id="GO:0060077">
    <property type="term" value="C:inhibitory synapse"/>
    <property type="evidence" value="ECO:0007669"/>
    <property type="project" value="UniProtKB-ARBA"/>
</dbReference>
<comment type="catalytic activity">
    <reaction evidence="14">
        <text>4-aminobutanoate(out) + n H(+)(in) = 4-aminobutanoate(in) + n H(+)(out)</text>
        <dbReference type="Rhea" id="RHEA:70979"/>
        <dbReference type="ChEBI" id="CHEBI:15378"/>
        <dbReference type="ChEBI" id="CHEBI:59888"/>
    </reaction>
</comment>
<keyword evidence="10" id="KW-0968">Cytoplasmic vesicle</keyword>
<keyword evidence="5" id="KW-0532">Neurotransmitter transport</keyword>
<keyword evidence="22" id="KW-1185">Reference proteome</keyword>
<evidence type="ECO:0000256" key="7">
    <source>
        <dbReference type="ARBA" id="ARBA00023018"/>
    </source>
</evidence>
<evidence type="ECO:0000256" key="1">
    <source>
        <dbReference type="ARBA" id="ARBA00004439"/>
    </source>
</evidence>
<dbReference type="GO" id="GO:0015179">
    <property type="term" value="F:L-amino acid transmembrane transporter activity"/>
    <property type="evidence" value="ECO:0007669"/>
    <property type="project" value="TreeGrafter"/>
</dbReference>
<evidence type="ECO:0000256" key="10">
    <source>
        <dbReference type="ARBA" id="ARBA00023329"/>
    </source>
</evidence>
<evidence type="ECO:0000256" key="15">
    <source>
        <dbReference type="ARBA" id="ARBA00039542"/>
    </source>
</evidence>
<evidence type="ECO:0000313" key="22">
    <source>
        <dbReference type="Proteomes" id="UP000728032"/>
    </source>
</evidence>
<protein>
    <recommendedName>
        <fullName evidence="15">Vesicular inhibitory amino acid transporter</fullName>
    </recommendedName>
    <alternativeName>
        <fullName evidence="16">Solute carrier family 32 member 1</fullName>
    </alternativeName>
    <alternativeName>
        <fullName evidence="17">Vesicular GABA transporter</fullName>
    </alternativeName>
</protein>
<evidence type="ECO:0000256" key="9">
    <source>
        <dbReference type="ARBA" id="ARBA00023273"/>
    </source>
</evidence>
<proteinExistence type="inferred from homology"/>
<evidence type="ECO:0000256" key="12">
    <source>
        <dbReference type="ARBA" id="ARBA00035892"/>
    </source>
</evidence>
<comment type="function">
    <text evidence="18">Antiporter that exchanges vesicular protons for cytosolic 4-aminobutanoate or to a lesser extend glycine, thus allowing their secretion from nerve terminals. The transport is equally dependent on the chemical and electrical components of the proton gradient. May also transport beta-alanine. Acidification of GABAergic synaptic vesicles is a prerequisite for 4-aminobutanoate uptake.</text>
</comment>
<keyword evidence="3" id="KW-0813">Transport</keyword>
<feature type="transmembrane region" description="Helical" evidence="19">
    <location>
        <begin position="290"/>
        <end position="308"/>
    </location>
</feature>
<comment type="catalytic activity">
    <reaction evidence="12">
        <text>beta-alanine(out) + n H(+)(in) = beta-alanine(in) + n H(+)(out)</text>
        <dbReference type="Rhea" id="RHEA:70987"/>
        <dbReference type="ChEBI" id="CHEBI:15378"/>
        <dbReference type="ChEBI" id="CHEBI:57966"/>
    </reaction>
</comment>
<evidence type="ECO:0000256" key="3">
    <source>
        <dbReference type="ARBA" id="ARBA00022448"/>
    </source>
</evidence>
<dbReference type="GO" id="GO:0006836">
    <property type="term" value="P:neurotransmitter transport"/>
    <property type="evidence" value="ECO:0007669"/>
    <property type="project" value="UniProtKB-KW"/>
</dbReference>
<feature type="transmembrane region" description="Helical" evidence="19">
    <location>
        <begin position="370"/>
        <end position="390"/>
    </location>
</feature>
<feature type="transmembrane region" description="Helical" evidence="19">
    <location>
        <begin position="134"/>
        <end position="158"/>
    </location>
</feature>
<dbReference type="PANTHER" id="PTHR22950:SF689">
    <property type="entry name" value="VESICULAR INHIBITORY AMINO ACID TRANSPORTER"/>
    <property type="match status" value="1"/>
</dbReference>
<evidence type="ECO:0000256" key="4">
    <source>
        <dbReference type="ARBA" id="ARBA00022692"/>
    </source>
</evidence>
<dbReference type="AlphaFoldDB" id="A0A7R9LVE3"/>
<evidence type="ECO:0000259" key="20">
    <source>
        <dbReference type="Pfam" id="PF01490"/>
    </source>
</evidence>
<dbReference type="PANTHER" id="PTHR22950">
    <property type="entry name" value="AMINO ACID TRANSPORTER"/>
    <property type="match status" value="1"/>
</dbReference>
<evidence type="ECO:0000256" key="18">
    <source>
        <dbReference type="ARBA" id="ARBA00046163"/>
    </source>
</evidence>
<gene>
    <name evidence="21" type="ORF">ONB1V03_LOCUS6855</name>
</gene>
<keyword evidence="6 19" id="KW-1133">Transmembrane helix</keyword>
<dbReference type="GO" id="GO:0098793">
    <property type="term" value="C:presynapse"/>
    <property type="evidence" value="ECO:0007669"/>
    <property type="project" value="UniProtKB-SubCell"/>
</dbReference>
<evidence type="ECO:0000256" key="19">
    <source>
        <dbReference type="SAM" id="Phobius"/>
    </source>
</evidence>
<evidence type="ECO:0000256" key="13">
    <source>
        <dbReference type="ARBA" id="ARBA00035961"/>
    </source>
</evidence>
<evidence type="ECO:0000256" key="17">
    <source>
        <dbReference type="ARBA" id="ARBA00042394"/>
    </source>
</evidence>
<evidence type="ECO:0000256" key="6">
    <source>
        <dbReference type="ARBA" id="ARBA00022989"/>
    </source>
</evidence>
<organism evidence="21">
    <name type="scientific">Oppiella nova</name>
    <dbReference type="NCBI Taxonomy" id="334625"/>
    <lineage>
        <taxon>Eukaryota</taxon>
        <taxon>Metazoa</taxon>
        <taxon>Ecdysozoa</taxon>
        <taxon>Arthropoda</taxon>
        <taxon>Chelicerata</taxon>
        <taxon>Arachnida</taxon>
        <taxon>Acari</taxon>
        <taxon>Acariformes</taxon>
        <taxon>Sarcoptiformes</taxon>
        <taxon>Oribatida</taxon>
        <taxon>Brachypylina</taxon>
        <taxon>Oppioidea</taxon>
        <taxon>Oppiidae</taxon>
        <taxon>Oppiella</taxon>
    </lineage>
</organism>
<keyword evidence="9" id="KW-0966">Cell projection</keyword>
<dbReference type="EMBL" id="CAJPVJ010003247">
    <property type="protein sequence ID" value="CAG2167348.1"/>
    <property type="molecule type" value="Genomic_DNA"/>
</dbReference>
<dbReference type="GO" id="GO:0005774">
    <property type="term" value="C:vacuolar membrane"/>
    <property type="evidence" value="ECO:0007669"/>
    <property type="project" value="TreeGrafter"/>
</dbReference>
<dbReference type="GO" id="GO:0051939">
    <property type="term" value="P:gamma-aminobutyric acid import"/>
    <property type="evidence" value="ECO:0007669"/>
    <property type="project" value="UniProtKB-ARBA"/>
</dbReference>
<keyword evidence="4 19" id="KW-0812">Transmembrane</keyword>
<dbReference type="FunFam" id="1.20.1740.10:FF:000062">
    <property type="entry name" value="Vesicular inhibitory amino acid transporter"/>
    <property type="match status" value="1"/>
</dbReference>
<comment type="subcellular location">
    <subcellularLocation>
        <location evidence="1">Cytoplasmic vesicle membrane</location>
        <topology evidence="1">Multi-pass membrane protein</topology>
    </subcellularLocation>
    <subcellularLocation>
        <location evidence="11">Presynapse</location>
    </subcellularLocation>
</comment>
<comment type="catalytic activity">
    <reaction evidence="13">
        <text>glycine(out) + n H(+)(in) = glycine(in) + n H(+)(out)</text>
        <dbReference type="Rhea" id="RHEA:70983"/>
        <dbReference type="ChEBI" id="CHEBI:15378"/>
        <dbReference type="ChEBI" id="CHEBI:57305"/>
    </reaction>
</comment>
<keyword evidence="8 19" id="KW-0472">Membrane</keyword>
<evidence type="ECO:0000256" key="16">
    <source>
        <dbReference type="ARBA" id="ARBA00041574"/>
    </source>
</evidence>
<evidence type="ECO:0000256" key="14">
    <source>
        <dbReference type="ARBA" id="ARBA00036440"/>
    </source>
</evidence>
<dbReference type="InterPro" id="IPR013057">
    <property type="entry name" value="AA_transpt_TM"/>
</dbReference>
<feature type="transmembrane region" description="Helical" evidence="19">
    <location>
        <begin position="488"/>
        <end position="514"/>
    </location>
</feature>